<protein>
    <submittedName>
        <fullName evidence="2">Ubiquinone/menaquinone biosynthesis C-methylase UbiE</fullName>
    </submittedName>
</protein>
<dbReference type="CDD" id="cd02440">
    <property type="entry name" value="AdoMet_MTases"/>
    <property type="match status" value="1"/>
</dbReference>
<dbReference type="SUPFAM" id="SSF53335">
    <property type="entry name" value="S-adenosyl-L-methionine-dependent methyltransferases"/>
    <property type="match status" value="1"/>
</dbReference>
<dbReference type="AlphaFoldDB" id="A0A840RRN8"/>
<dbReference type="InterPro" id="IPR013216">
    <property type="entry name" value="Methyltransf_11"/>
</dbReference>
<name>A0A840RRN8_9BURK</name>
<reference evidence="2 3" key="1">
    <citation type="submission" date="2020-08" db="EMBL/GenBank/DDBJ databases">
        <title>Genomic Encyclopedia of Type Strains, Phase IV (KMG-IV): sequencing the most valuable type-strain genomes for metagenomic binning, comparative biology and taxonomic classification.</title>
        <authorList>
            <person name="Goeker M."/>
        </authorList>
    </citation>
    <scope>NUCLEOTIDE SEQUENCE [LARGE SCALE GENOMIC DNA]</scope>
    <source>
        <strain evidence="2 3">DSM 23240</strain>
    </source>
</reference>
<evidence type="ECO:0000313" key="3">
    <source>
        <dbReference type="Proteomes" id="UP000571084"/>
    </source>
</evidence>
<proteinExistence type="predicted"/>
<keyword evidence="2" id="KW-0489">Methyltransferase</keyword>
<dbReference type="Pfam" id="PF08241">
    <property type="entry name" value="Methyltransf_11"/>
    <property type="match status" value="1"/>
</dbReference>
<dbReference type="Gene3D" id="3.40.50.150">
    <property type="entry name" value="Vaccinia Virus protein VP39"/>
    <property type="match status" value="1"/>
</dbReference>
<comment type="caution">
    <text evidence="2">The sequence shown here is derived from an EMBL/GenBank/DDBJ whole genome shotgun (WGS) entry which is preliminary data.</text>
</comment>
<dbReference type="PANTHER" id="PTHR43591">
    <property type="entry name" value="METHYLTRANSFERASE"/>
    <property type="match status" value="1"/>
</dbReference>
<evidence type="ECO:0000313" key="2">
    <source>
        <dbReference type="EMBL" id="MBB5199149.1"/>
    </source>
</evidence>
<keyword evidence="3" id="KW-1185">Reference proteome</keyword>
<dbReference type="InterPro" id="IPR029063">
    <property type="entry name" value="SAM-dependent_MTases_sf"/>
</dbReference>
<keyword evidence="2" id="KW-0830">Ubiquinone</keyword>
<sequence length="149" mass="16915">MYDYLMTLDFRGKRVLIVGCGFGEDALRIAMLGAEVYAFDLSPECLNIARQLAAREGIRVHFAQMPAEELSYDDNFFDYVVAPNILHHVDIPLAIREINRVAKSGAMLIVDEIYSHTFTKFNTKVQTSRMPVSKGAKIHIWQAKSLHHC</sequence>
<keyword evidence="2" id="KW-0808">Transferase</keyword>
<dbReference type="GO" id="GO:0032259">
    <property type="term" value="P:methylation"/>
    <property type="evidence" value="ECO:0007669"/>
    <property type="project" value="UniProtKB-KW"/>
</dbReference>
<evidence type="ECO:0000259" key="1">
    <source>
        <dbReference type="Pfam" id="PF08241"/>
    </source>
</evidence>
<dbReference type="EMBL" id="JACHHQ010000002">
    <property type="protein sequence ID" value="MBB5199149.1"/>
    <property type="molecule type" value="Genomic_DNA"/>
</dbReference>
<organism evidence="2 3">
    <name type="scientific">Glaciimonas immobilis</name>
    <dbReference type="NCBI Taxonomy" id="728004"/>
    <lineage>
        <taxon>Bacteria</taxon>
        <taxon>Pseudomonadati</taxon>
        <taxon>Pseudomonadota</taxon>
        <taxon>Betaproteobacteria</taxon>
        <taxon>Burkholderiales</taxon>
        <taxon>Oxalobacteraceae</taxon>
        <taxon>Glaciimonas</taxon>
    </lineage>
</organism>
<accession>A0A840RRN8</accession>
<dbReference type="GO" id="GO:0008757">
    <property type="term" value="F:S-adenosylmethionine-dependent methyltransferase activity"/>
    <property type="evidence" value="ECO:0007669"/>
    <property type="project" value="InterPro"/>
</dbReference>
<dbReference type="RefSeq" id="WP_168055431.1">
    <property type="nucleotide sequence ID" value="NZ_JAAOZT010000006.1"/>
</dbReference>
<gene>
    <name evidence="2" type="ORF">HNR39_000976</name>
</gene>
<dbReference type="Proteomes" id="UP000571084">
    <property type="component" value="Unassembled WGS sequence"/>
</dbReference>
<feature type="domain" description="Methyltransferase type 11" evidence="1">
    <location>
        <begin position="18"/>
        <end position="110"/>
    </location>
</feature>